<dbReference type="InterPro" id="IPR018640">
    <property type="entry name" value="DUF2063"/>
</dbReference>
<dbReference type="OrthoDB" id="4146344at2"/>
<name>A0A2I5T999_SERS3</name>
<evidence type="ECO:0000313" key="5">
    <source>
        <dbReference type="Proteomes" id="UP000233778"/>
    </source>
</evidence>
<keyword evidence="4" id="KW-1185">Reference proteome</keyword>
<gene>
    <name evidence="2" type="ORF">CWC46_15470</name>
    <name evidence="3" type="ORF">Ser39006_015475</name>
</gene>
<feature type="domain" description="Putative DNA-binding" evidence="1">
    <location>
        <begin position="4"/>
        <end position="94"/>
    </location>
</feature>
<sequence>MSGQHAFYDALRDPDAPMPPDLFTWNGSSPRARFDVYRNNVMVSLIDALADTFPVTQQLVGEPFFRAMSALYITHHPPRSPILADYGATLPRFIADFPPAASVPYLADIATLEVLLVRAYHAADGVLSSHDHLVAALSDTTLLSDLRVGLHPSLGLLNSPYAIVSIWAAHQETGSLADINPYQTEHALIIRPALEVNVLSIDNGTALFLAQLQQGASLGQALTQVQQHISDFDLITALSLLIHSHTLVSLHP</sequence>
<dbReference type="EMBL" id="CP025084">
    <property type="protein sequence ID" value="AUH05413.1"/>
    <property type="molecule type" value="Genomic_DNA"/>
</dbReference>
<reference evidence="3" key="4">
    <citation type="submission" date="2017-11" db="EMBL/GenBank/DDBJ databases">
        <title>Complete genome sequence of Serratia sp. ATCC 39006.</title>
        <authorList>
            <person name="Hampton H.G."/>
            <person name="Jackson S.A."/>
            <person name="Jauregui R."/>
            <person name="Poulter G.T.M."/>
            <person name="Salmond G.P.C."/>
            <person name="Fineran P.C."/>
        </authorList>
    </citation>
    <scope>NUCLEOTIDE SEQUENCE</scope>
    <source>
        <strain evidence="3">ATCC 39006</strain>
    </source>
</reference>
<evidence type="ECO:0000313" key="3">
    <source>
        <dbReference type="EMBL" id="AUH05413.1"/>
    </source>
</evidence>
<dbReference type="STRING" id="104623.Ser39006_02387"/>
<reference evidence="3" key="2">
    <citation type="submission" date="2013-09" db="EMBL/GenBank/DDBJ databases">
        <authorList>
            <person name="Wang G."/>
            <person name="Yang Y."/>
            <person name="Su Y."/>
        </authorList>
    </citation>
    <scope>NUCLEOTIDE SEQUENCE</scope>
    <source>
        <strain evidence="3">ATCC 39006</strain>
    </source>
</reference>
<accession>A0A2I5T999</accession>
<evidence type="ECO:0000259" key="1">
    <source>
        <dbReference type="Pfam" id="PF09836"/>
    </source>
</evidence>
<reference evidence="2 5" key="3">
    <citation type="submission" date="2017-11" db="EMBL/GenBank/DDBJ databases">
        <title>Complete genome sequence of Serratia sp. ATCC 39006 LacA.</title>
        <authorList>
            <person name="Hampton H.G."/>
            <person name="Jackson S.A."/>
            <person name="Jauregui R."/>
            <person name="Poulter G.T.M."/>
            <person name="Salmond G.P.C."/>
            <person name="Fineran P.C."/>
        </authorList>
    </citation>
    <scope>NUCLEOTIDE SEQUENCE [LARGE SCALE GENOMIC DNA]</scope>
    <source>
        <strain evidence="2 5">ATCC 39006</strain>
    </source>
</reference>
<organism evidence="3 4">
    <name type="scientific">Serratia sp. (strain ATCC 39006)</name>
    <name type="common">Prodigiosinella confusarubida</name>
    <dbReference type="NCBI Taxonomy" id="104623"/>
    <lineage>
        <taxon>Bacteria</taxon>
        <taxon>Pseudomonadati</taxon>
        <taxon>Pseudomonadota</taxon>
        <taxon>Gammaproteobacteria</taxon>
        <taxon>Enterobacterales</taxon>
        <taxon>Pectobacteriaceae</taxon>
        <taxon>Prodigiosinella</taxon>
    </lineage>
</organism>
<dbReference type="InterPro" id="IPR044922">
    <property type="entry name" value="DUF2063_N_sf"/>
</dbReference>
<dbReference type="Pfam" id="PF09836">
    <property type="entry name" value="DUF2063"/>
    <property type="match status" value="1"/>
</dbReference>
<dbReference type="AlphaFoldDB" id="A0A2I5T999"/>
<dbReference type="EMBL" id="CP025085">
    <property type="protein sequence ID" value="AUH01092.1"/>
    <property type="molecule type" value="Genomic_DNA"/>
</dbReference>
<dbReference type="RefSeq" id="WP_021015652.1">
    <property type="nucleotide sequence ID" value="NZ_CP025084.1"/>
</dbReference>
<dbReference type="Gene3D" id="1.10.150.690">
    <property type="entry name" value="DUF2063"/>
    <property type="match status" value="1"/>
</dbReference>
<dbReference type="Proteomes" id="UP000233778">
    <property type="component" value="Chromosome"/>
</dbReference>
<reference evidence="3 4" key="1">
    <citation type="journal article" date="2013" name="Genome Announc.">
        <title>Draft genome sequence of Serratia sp. strain ATCC 39006, a model bacterium for analysis of the biosynthesis and regulation of prodigiosin, a carbapenem, and gas vesicles.</title>
        <authorList>
            <person name="Fineran P.C."/>
            <person name="Iglesias Cans M.C."/>
            <person name="Ramsay J.P."/>
            <person name="Wilf N.M."/>
            <person name="Cossyleon D."/>
            <person name="McNeil M.B."/>
            <person name="Williamson N.R."/>
            <person name="Monson R.E."/>
            <person name="Becher S.A."/>
            <person name="Stanton J.A."/>
            <person name="Brugger K."/>
            <person name="Brown S.D."/>
            <person name="Salmond G.P."/>
        </authorList>
    </citation>
    <scope>NUCLEOTIDE SEQUENCE [LARGE SCALE GENOMIC DNA]</scope>
    <source>
        <strain evidence="3">ATCC 39006</strain>
        <strain evidence="4">ATCC 39006 / SC 11482</strain>
    </source>
</reference>
<dbReference type="KEGG" id="serq:CWC46_15470"/>
<dbReference type="Proteomes" id="UP000017700">
    <property type="component" value="Chromosome"/>
</dbReference>
<evidence type="ECO:0000313" key="2">
    <source>
        <dbReference type="EMBL" id="AUH01092.1"/>
    </source>
</evidence>
<dbReference type="KEGG" id="sera:Ser39006_015475"/>
<evidence type="ECO:0000313" key="4">
    <source>
        <dbReference type="Proteomes" id="UP000017700"/>
    </source>
</evidence>
<proteinExistence type="predicted"/>
<protein>
    <submittedName>
        <fullName evidence="3">DUF2063 domain-containing protein</fullName>
    </submittedName>
</protein>